<protein>
    <submittedName>
        <fullName evidence="9">TolC family protein</fullName>
    </submittedName>
</protein>
<comment type="subcellular location">
    <subcellularLocation>
        <location evidence="1">Cell outer membrane</location>
    </subcellularLocation>
</comment>
<dbReference type="EMBL" id="VDCI01000006">
    <property type="protein sequence ID" value="TNJ36317.1"/>
    <property type="molecule type" value="Genomic_DNA"/>
</dbReference>
<evidence type="ECO:0000313" key="10">
    <source>
        <dbReference type="Proteomes" id="UP000309544"/>
    </source>
</evidence>
<dbReference type="PANTHER" id="PTHR30026:SF21">
    <property type="entry name" value="SLR1270 PROTEIN"/>
    <property type="match status" value="1"/>
</dbReference>
<evidence type="ECO:0000256" key="1">
    <source>
        <dbReference type="ARBA" id="ARBA00004442"/>
    </source>
</evidence>
<evidence type="ECO:0000256" key="6">
    <source>
        <dbReference type="ARBA" id="ARBA00023136"/>
    </source>
</evidence>
<dbReference type="GO" id="GO:1990281">
    <property type="term" value="C:efflux pump complex"/>
    <property type="evidence" value="ECO:0007669"/>
    <property type="project" value="TreeGrafter"/>
</dbReference>
<dbReference type="Gene3D" id="1.20.1600.10">
    <property type="entry name" value="Outer membrane efflux proteins (OEP)"/>
    <property type="match status" value="1"/>
</dbReference>
<keyword evidence="10" id="KW-1185">Reference proteome</keyword>
<dbReference type="InterPro" id="IPR051906">
    <property type="entry name" value="TolC-like"/>
</dbReference>
<name>A0A5C4RZZ8_PROVB</name>
<evidence type="ECO:0000256" key="4">
    <source>
        <dbReference type="ARBA" id="ARBA00022452"/>
    </source>
</evidence>
<keyword evidence="4" id="KW-1134">Transmembrane beta strand</keyword>
<accession>A0A5C4RZZ8</accession>
<keyword evidence="3" id="KW-0813">Transport</keyword>
<dbReference type="PANTHER" id="PTHR30026">
    <property type="entry name" value="OUTER MEMBRANE PROTEIN TOLC"/>
    <property type="match status" value="1"/>
</dbReference>
<dbReference type="GO" id="GO:0015288">
    <property type="term" value="F:porin activity"/>
    <property type="evidence" value="ECO:0007669"/>
    <property type="project" value="TreeGrafter"/>
</dbReference>
<comment type="similarity">
    <text evidence="2">Belongs to the outer membrane factor (OMF) (TC 1.B.17) family.</text>
</comment>
<dbReference type="GO" id="GO:0009279">
    <property type="term" value="C:cell outer membrane"/>
    <property type="evidence" value="ECO:0007669"/>
    <property type="project" value="UniProtKB-SubCell"/>
</dbReference>
<dbReference type="AlphaFoldDB" id="A0A5C4RZZ8"/>
<reference evidence="9 10" key="1">
    <citation type="submission" date="2019-05" db="EMBL/GenBank/DDBJ databases">
        <title>Draft Whole-Genome sequence of the green sulfur bacterium Prosthecochloris vibrioformis DSM 260.</title>
        <authorList>
            <person name="Meyer T.E."/>
            <person name="Kyndt J.A."/>
        </authorList>
    </citation>
    <scope>NUCLEOTIDE SEQUENCE [LARGE SCALE GENOMIC DNA]</scope>
    <source>
        <strain evidence="9 10">DSM 260</strain>
    </source>
</reference>
<comment type="caution">
    <text evidence="9">The sequence shown here is derived from an EMBL/GenBank/DDBJ whole genome shotgun (WGS) entry which is preliminary data.</text>
</comment>
<dbReference type="Pfam" id="PF02321">
    <property type="entry name" value="OEP"/>
    <property type="match status" value="2"/>
</dbReference>
<feature type="signal peptide" evidence="8">
    <location>
        <begin position="1"/>
        <end position="21"/>
    </location>
</feature>
<dbReference type="RefSeq" id="WP_139626682.1">
    <property type="nucleotide sequence ID" value="NZ_VDCI01000006.1"/>
</dbReference>
<feature type="chain" id="PRO_5022721612" evidence="8">
    <location>
        <begin position="22"/>
        <end position="442"/>
    </location>
</feature>
<dbReference type="SUPFAM" id="SSF56954">
    <property type="entry name" value="Outer membrane efflux proteins (OEP)"/>
    <property type="match status" value="1"/>
</dbReference>
<evidence type="ECO:0000256" key="3">
    <source>
        <dbReference type="ARBA" id="ARBA00022448"/>
    </source>
</evidence>
<organism evidence="9 10">
    <name type="scientific">Prosthecochloris vibrioformis</name>
    <name type="common">Chlorobium vibrioforme</name>
    <dbReference type="NCBI Taxonomy" id="1098"/>
    <lineage>
        <taxon>Bacteria</taxon>
        <taxon>Pseudomonadati</taxon>
        <taxon>Chlorobiota</taxon>
        <taxon>Chlorobiia</taxon>
        <taxon>Chlorobiales</taxon>
        <taxon>Chlorobiaceae</taxon>
        <taxon>Prosthecochloris</taxon>
    </lineage>
</organism>
<keyword evidence="6" id="KW-0472">Membrane</keyword>
<evidence type="ECO:0000256" key="8">
    <source>
        <dbReference type="SAM" id="SignalP"/>
    </source>
</evidence>
<dbReference type="InterPro" id="IPR003423">
    <property type="entry name" value="OMP_efflux"/>
</dbReference>
<evidence type="ECO:0000256" key="7">
    <source>
        <dbReference type="ARBA" id="ARBA00023237"/>
    </source>
</evidence>
<evidence type="ECO:0000256" key="2">
    <source>
        <dbReference type="ARBA" id="ARBA00007613"/>
    </source>
</evidence>
<keyword evidence="7" id="KW-0998">Cell outer membrane</keyword>
<dbReference type="GO" id="GO:0015562">
    <property type="term" value="F:efflux transmembrane transporter activity"/>
    <property type="evidence" value="ECO:0007669"/>
    <property type="project" value="InterPro"/>
</dbReference>
<gene>
    <name evidence="9" type="ORF">FGF68_07510</name>
</gene>
<evidence type="ECO:0000256" key="5">
    <source>
        <dbReference type="ARBA" id="ARBA00022692"/>
    </source>
</evidence>
<keyword evidence="5" id="KW-0812">Transmembrane</keyword>
<dbReference type="Proteomes" id="UP000309544">
    <property type="component" value="Unassembled WGS sequence"/>
</dbReference>
<sequence>MKGLKIAVSAIAMAMIFGASAKGAETVSLGVDEAVAMAKENNLSLKAARSRVDQAEGRYLQTRKAYLPTVSLSETVMHTNDPAAVFTWKLRQGVIGQQDMQFATMNDPDAVTNFQAGISLQQPVFNKDAWKGRSAARAVRESMAHQYERAGQSIGLEVKKAYYGLVLARLNLDALATSIAAMRRHNHEASKAYEKGLVTRSDMLATGVRLAELEEQKLVLLDQEQTMTDALAFFLRLEGDIVIETKDGLDRTGSVTAVLADGAPVDTRSDIMALKAAKDAAEFQYEMADAKSLPRVNAFAETTWNDDGFPGIDGHNWTLGLSMHWTIFDGYANAGRKAEARAAGMESGYLYEEARERSRFEVRRAARNLATAASRIDVASSALEEARVSLDFISDRYRAGQAMMFELLGREGAYTQAMMRLNKAKFDYVLASSELLYYANPN</sequence>
<proteinExistence type="inferred from homology"/>
<keyword evidence="8" id="KW-0732">Signal</keyword>
<evidence type="ECO:0000313" key="9">
    <source>
        <dbReference type="EMBL" id="TNJ36317.1"/>
    </source>
</evidence>